<dbReference type="InterPro" id="IPR022205">
    <property type="entry name" value="DUF3732"/>
</dbReference>
<dbReference type="EMBL" id="AP014800">
    <property type="protein sequence ID" value="BAQ67798.1"/>
    <property type="molecule type" value="Genomic_DNA"/>
</dbReference>
<sequence length="556" mass="61458">MLPDASGLEASTTIEAVTARLADVVGIGANRHDPPSGQTRDPLVAKLSHALAFAFQPQDVIARKEVLFDGAEDNFVRQAIKDTLPYFLGSVADDDVAKKRTLANRKRNLRAAERRLAQAETMADGGTGPAKTLLAEARNVGLVDGAVSPEAFEDVVGLLQSASRGDPSEQLLDYETQPDQAELDRLNEQRAQLRRVLQRQEDELGQMRALRAGSSGYSREAEEQEARLSSLGLFKGSGDAHCPLCEQPTPVGAVPTIDQLRAEMERTAQQLQRVSLRTPGLDQVIADQEASIAETRQRLREIRQALDALAKSDERLGELRDAASCRAHVQGRISMFLDTLPLASDTSDLRAEIKRLSAEIDRLEAELSEDSIAERTDSILSVIGGRLTKWAERLQLEWSGNPHRLDMRKLQVVADVDGRLIPMNRMGSGENHLGCHIIAHLALHEWFVRHGRPVPNFLVLDQPSQVYFPEDQAGDRSIDDLQDTDRSAVIRLFELLEDVAADLKPGLQIIVTEHADVDRDWYQDAIVERWRGGAALIPQEWIDGPGDPEAPKTRLE</sequence>
<dbReference type="PATRIC" id="fig|35806.4.peg.645"/>
<protein>
    <submittedName>
        <fullName evidence="2">Plasmid-related protein</fullName>
    </submittedName>
</protein>
<dbReference type="Pfam" id="PF12532">
    <property type="entry name" value="DUF3732"/>
    <property type="match status" value="1"/>
</dbReference>
<keyword evidence="1" id="KW-0175">Coiled coil</keyword>
<dbReference type="KEGG" id="rsu:NHU_00629"/>
<evidence type="ECO:0000313" key="3">
    <source>
        <dbReference type="Proteomes" id="UP000064912"/>
    </source>
</evidence>
<evidence type="ECO:0000256" key="1">
    <source>
        <dbReference type="SAM" id="Coils"/>
    </source>
</evidence>
<name>A0A0D6AY17_RHOSU</name>
<evidence type="ECO:0000313" key="2">
    <source>
        <dbReference type="EMBL" id="BAQ67798.1"/>
    </source>
</evidence>
<feature type="coiled-coil region" evidence="1">
    <location>
        <begin position="346"/>
        <end position="373"/>
    </location>
</feature>
<organism evidence="2 3">
    <name type="scientific">Rhodovulum sulfidophilum</name>
    <name type="common">Rhodobacter sulfidophilus</name>
    <dbReference type="NCBI Taxonomy" id="35806"/>
    <lineage>
        <taxon>Bacteria</taxon>
        <taxon>Pseudomonadati</taxon>
        <taxon>Pseudomonadota</taxon>
        <taxon>Alphaproteobacteria</taxon>
        <taxon>Rhodobacterales</taxon>
        <taxon>Paracoccaceae</taxon>
        <taxon>Rhodovulum</taxon>
    </lineage>
</organism>
<dbReference type="Proteomes" id="UP000064912">
    <property type="component" value="Chromosome"/>
</dbReference>
<proteinExistence type="predicted"/>
<accession>A0A0D6AY17</accession>
<feature type="coiled-coil region" evidence="1">
    <location>
        <begin position="257"/>
        <end position="312"/>
    </location>
</feature>
<gene>
    <name evidence="2" type="ORF">NHU_00629</name>
</gene>
<reference evidence="2 3" key="1">
    <citation type="submission" date="2015-02" db="EMBL/GenBank/DDBJ databases">
        <title>Genome sequene of Rhodovulum sulfidophilum DSM 2351.</title>
        <authorList>
            <person name="Nagao N."/>
        </authorList>
    </citation>
    <scope>NUCLEOTIDE SEQUENCE [LARGE SCALE GENOMIC DNA]</scope>
    <source>
        <strain evidence="2 3">DSM 2351</strain>
    </source>
</reference>
<feature type="coiled-coil region" evidence="1">
    <location>
        <begin position="183"/>
        <end position="210"/>
    </location>
</feature>
<dbReference type="AlphaFoldDB" id="A0A0D6AY17"/>